<organism evidence="9 10">
    <name type="scientific">Faecalibacterium langellae</name>
    <dbReference type="NCBI Taxonomy" id="3435293"/>
    <lineage>
        <taxon>Bacteria</taxon>
        <taxon>Bacillati</taxon>
        <taxon>Bacillota</taxon>
        <taxon>Clostridia</taxon>
        <taxon>Eubacteriales</taxon>
        <taxon>Oscillospiraceae</taxon>
        <taxon>Faecalibacterium</taxon>
    </lineage>
</organism>
<keyword evidence="6" id="KW-0597">Phosphoprotein</keyword>
<feature type="modified residue" description="4-aspartylphosphate" evidence="6">
    <location>
        <position position="55"/>
    </location>
</feature>
<gene>
    <name evidence="9" type="ORF">CGS46_15000</name>
</gene>
<feature type="domain" description="HTH araC/xylS-type" evidence="7">
    <location>
        <begin position="321"/>
        <end position="419"/>
    </location>
</feature>
<dbReference type="EMBL" id="NMTQ01000037">
    <property type="protein sequence ID" value="PDX57785.1"/>
    <property type="molecule type" value="Genomic_DNA"/>
</dbReference>
<dbReference type="GO" id="GO:0043565">
    <property type="term" value="F:sequence-specific DNA binding"/>
    <property type="evidence" value="ECO:0007669"/>
    <property type="project" value="InterPro"/>
</dbReference>
<keyword evidence="3 9" id="KW-0238">DNA-binding</keyword>
<dbReference type="InterPro" id="IPR018060">
    <property type="entry name" value="HTH_AraC"/>
</dbReference>
<dbReference type="Gene3D" id="3.40.50.2300">
    <property type="match status" value="1"/>
</dbReference>
<dbReference type="InterPro" id="IPR018062">
    <property type="entry name" value="HTH_AraC-typ_CS"/>
</dbReference>
<feature type="domain" description="Response regulatory" evidence="8">
    <location>
        <begin position="3"/>
        <end position="120"/>
    </location>
</feature>
<evidence type="ECO:0000256" key="2">
    <source>
        <dbReference type="ARBA" id="ARBA00023015"/>
    </source>
</evidence>
<comment type="function">
    <text evidence="5">May play the central regulatory role in sporulation. It may be an element of the effector pathway responsible for the activation of sporulation genes in response to nutritional stress. Spo0A may act in concert with spo0H (a sigma factor) to control the expression of some genes that are critical to the sporulation process.</text>
</comment>
<dbReference type="CDD" id="cd17536">
    <property type="entry name" value="REC_YesN-like"/>
    <property type="match status" value="1"/>
</dbReference>
<dbReference type="SUPFAM" id="SSF46689">
    <property type="entry name" value="Homeodomain-like"/>
    <property type="match status" value="2"/>
</dbReference>
<dbReference type="GO" id="GO:0000160">
    <property type="term" value="P:phosphorelay signal transduction system"/>
    <property type="evidence" value="ECO:0007669"/>
    <property type="project" value="InterPro"/>
</dbReference>
<evidence type="ECO:0000259" key="7">
    <source>
        <dbReference type="PROSITE" id="PS01124"/>
    </source>
</evidence>
<evidence type="ECO:0000256" key="6">
    <source>
        <dbReference type="PROSITE-ProRule" id="PRU00169"/>
    </source>
</evidence>
<evidence type="ECO:0000256" key="4">
    <source>
        <dbReference type="ARBA" id="ARBA00023163"/>
    </source>
</evidence>
<dbReference type="Gene3D" id="1.10.10.60">
    <property type="entry name" value="Homeodomain-like"/>
    <property type="match status" value="2"/>
</dbReference>
<dbReference type="InterPro" id="IPR020449">
    <property type="entry name" value="Tscrpt_reg_AraC-type_HTH"/>
</dbReference>
<evidence type="ECO:0000256" key="3">
    <source>
        <dbReference type="ARBA" id="ARBA00023125"/>
    </source>
</evidence>
<dbReference type="Proteomes" id="UP000220752">
    <property type="component" value="Unassembled WGS sequence"/>
</dbReference>
<evidence type="ECO:0000256" key="1">
    <source>
        <dbReference type="ARBA" id="ARBA00018672"/>
    </source>
</evidence>
<dbReference type="PANTHER" id="PTHR43280:SF2">
    <property type="entry name" value="HTH-TYPE TRANSCRIPTIONAL REGULATOR EXSA"/>
    <property type="match status" value="1"/>
</dbReference>
<dbReference type="InterPro" id="IPR001789">
    <property type="entry name" value="Sig_transdc_resp-reg_receiver"/>
</dbReference>
<evidence type="ECO:0000259" key="8">
    <source>
        <dbReference type="PROSITE" id="PS50110"/>
    </source>
</evidence>
<comment type="caution">
    <text evidence="9">The sequence shown here is derived from an EMBL/GenBank/DDBJ whole genome shotgun (WGS) entry which is preliminary data.</text>
</comment>
<dbReference type="InterPro" id="IPR011006">
    <property type="entry name" value="CheY-like_superfamily"/>
</dbReference>
<sequence>MLRILLVDDEPLVLIGLQGMLEWEKLGYTVCGTARNGKLALELIEREKPDIVIADVKMPVMDGLTLARTCRERSALPAFIMLTSFEEFDYIKQAMGAGVVDYLVKLDLTPENLQTALAKAAEKVKKEHTLLGEVPVQENLAESVRSYQERFFVRLYAGLFPDEQSLEQPLQHMELELTSDTYLVASCEIIANTELTPAQQLKLSFSCGRMLETTLQSYLPCYVTGADALRGNVLFCLTAQQAQSYRTVLRPLLERASQILYNYFTVRLLWAVGRPTGSLLGLARCCRENAHLQPLLTVEQPIQFVEVNEGDATAGKMQVVAQVQEYIKNHLSEKLTLADVAAVFNFSPNYLSQLFGKYGDSGFVEYITETRIAAAKEMLEQGDLKVYEIAEKLGYESAFYFSKVFKKVTGLSPREYQQSI</sequence>
<dbReference type="PROSITE" id="PS01124">
    <property type="entry name" value="HTH_ARAC_FAMILY_2"/>
    <property type="match status" value="1"/>
</dbReference>
<evidence type="ECO:0000256" key="5">
    <source>
        <dbReference type="ARBA" id="ARBA00024867"/>
    </source>
</evidence>
<dbReference type="GO" id="GO:0003700">
    <property type="term" value="F:DNA-binding transcription factor activity"/>
    <property type="evidence" value="ECO:0007669"/>
    <property type="project" value="InterPro"/>
</dbReference>
<protein>
    <recommendedName>
        <fullName evidence="1">Stage 0 sporulation protein A homolog</fullName>
    </recommendedName>
</protein>
<dbReference type="Pfam" id="PF12833">
    <property type="entry name" value="HTH_18"/>
    <property type="match status" value="1"/>
</dbReference>
<keyword evidence="2" id="KW-0805">Transcription regulation</keyword>
<dbReference type="InterPro" id="IPR009057">
    <property type="entry name" value="Homeodomain-like_sf"/>
</dbReference>
<accession>A0A2A6Z8R6</accession>
<dbReference type="PROSITE" id="PS50110">
    <property type="entry name" value="RESPONSE_REGULATORY"/>
    <property type="match status" value="1"/>
</dbReference>
<evidence type="ECO:0000313" key="10">
    <source>
        <dbReference type="Proteomes" id="UP000220752"/>
    </source>
</evidence>
<dbReference type="AlphaFoldDB" id="A0A2A6Z8R6"/>
<name>A0A2A6Z8R6_9FIRM</name>
<dbReference type="SMART" id="SM00342">
    <property type="entry name" value="HTH_ARAC"/>
    <property type="match status" value="1"/>
</dbReference>
<evidence type="ECO:0000313" key="9">
    <source>
        <dbReference type="EMBL" id="PDX57785.1"/>
    </source>
</evidence>
<proteinExistence type="predicted"/>
<dbReference type="PRINTS" id="PR00032">
    <property type="entry name" value="HTHARAC"/>
</dbReference>
<dbReference type="Pfam" id="PF00072">
    <property type="entry name" value="Response_reg"/>
    <property type="match status" value="1"/>
</dbReference>
<keyword evidence="4" id="KW-0804">Transcription</keyword>
<reference evidence="9 10" key="1">
    <citation type="journal article" date="2017" name="Front. Microbiol.">
        <title>New Insights into the Diversity of the Genus Faecalibacterium.</title>
        <authorList>
            <person name="Benevides L."/>
            <person name="Burman S."/>
            <person name="Martin R."/>
            <person name="Robert V."/>
            <person name="Thomas M."/>
            <person name="Miquel S."/>
            <person name="Chain F."/>
            <person name="Sokol H."/>
            <person name="Bermudez-Humaran L.G."/>
            <person name="Morrison M."/>
            <person name="Langella P."/>
            <person name="Azevedo V.A."/>
            <person name="Chatel J.M."/>
            <person name="Soares S."/>
        </authorList>
    </citation>
    <scope>NUCLEOTIDE SEQUENCE [LARGE SCALE GENOMIC DNA]</scope>
    <source>
        <strain evidence="10">CNCM I-4540</strain>
    </source>
</reference>
<dbReference type="PROSITE" id="PS00041">
    <property type="entry name" value="HTH_ARAC_FAMILY_1"/>
    <property type="match status" value="1"/>
</dbReference>
<dbReference type="SMART" id="SM00448">
    <property type="entry name" value="REC"/>
    <property type="match status" value="1"/>
</dbReference>
<dbReference type="PANTHER" id="PTHR43280">
    <property type="entry name" value="ARAC-FAMILY TRANSCRIPTIONAL REGULATOR"/>
    <property type="match status" value="1"/>
</dbReference>
<dbReference type="SUPFAM" id="SSF52172">
    <property type="entry name" value="CheY-like"/>
    <property type="match status" value="1"/>
</dbReference>
<keyword evidence="10" id="KW-1185">Reference proteome</keyword>